<dbReference type="PROSITE" id="PS51257">
    <property type="entry name" value="PROKAR_LIPOPROTEIN"/>
    <property type="match status" value="1"/>
</dbReference>
<dbReference type="Proteomes" id="UP000030125">
    <property type="component" value="Unassembled WGS sequence"/>
</dbReference>
<dbReference type="Pfam" id="PF07980">
    <property type="entry name" value="SusD_RagB"/>
    <property type="match status" value="1"/>
</dbReference>
<dbReference type="InterPro" id="IPR012944">
    <property type="entry name" value="SusD_RagB_dom"/>
</dbReference>
<dbReference type="STRING" id="36874.HQ34_03300"/>
<dbReference type="Gene3D" id="2.20.20.130">
    <property type="match status" value="1"/>
</dbReference>
<dbReference type="Pfam" id="PF14322">
    <property type="entry name" value="SusD-like_3"/>
    <property type="match status" value="1"/>
</dbReference>
<organism evidence="9 10">
    <name type="scientific">Porphyromonas cangingivalis</name>
    <dbReference type="NCBI Taxonomy" id="36874"/>
    <lineage>
        <taxon>Bacteria</taxon>
        <taxon>Pseudomonadati</taxon>
        <taxon>Bacteroidota</taxon>
        <taxon>Bacteroidia</taxon>
        <taxon>Bacteroidales</taxon>
        <taxon>Porphyromonadaceae</taxon>
        <taxon>Porphyromonas</taxon>
    </lineage>
</organism>
<dbReference type="InterPro" id="IPR011990">
    <property type="entry name" value="TPR-like_helical_dom_sf"/>
</dbReference>
<evidence type="ECO:0000256" key="6">
    <source>
        <dbReference type="SAM" id="Coils"/>
    </source>
</evidence>
<evidence type="ECO:0000256" key="3">
    <source>
        <dbReference type="ARBA" id="ARBA00022729"/>
    </source>
</evidence>
<keyword evidence="6" id="KW-0175">Coiled coil</keyword>
<evidence type="ECO:0000313" key="9">
    <source>
        <dbReference type="EMBL" id="KGN78944.1"/>
    </source>
</evidence>
<keyword evidence="3" id="KW-0732">Signal</keyword>
<feature type="domain" description="SusD-like N-terminal" evidence="8">
    <location>
        <begin position="51"/>
        <end position="248"/>
    </location>
</feature>
<dbReference type="InterPro" id="IPR033985">
    <property type="entry name" value="SusD-like_N"/>
</dbReference>
<dbReference type="RefSeq" id="WP_036852560.1">
    <property type="nucleotide sequence ID" value="NZ_JQJD01000056.1"/>
</dbReference>
<name>A0A0A2ERG1_PORCN</name>
<dbReference type="GO" id="GO:0009279">
    <property type="term" value="C:cell outer membrane"/>
    <property type="evidence" value="ECO:0007669"/>
    <property type="project" value="UniProtKB-SubCell"/>
</dbReference>
<evidence type="ECO:0000256" key="2">
    <source>
        <dbReference type="ARBA" id="ARBA00006275"/>
    </source>
</evidence>
<dbReference type="SUPFAM" id="SSF48452">
    <property type="entry name" value="TPR-like"/>
    <property type="match status" value="1"/>
</dbReference>
<dbReference type="OrthoDB" id="1097931at2"/>
<evidence type="ECO:0000259" key="7">
    <source>
        <dbReference type="Pfam" id="PF07980"/>
    </source>
</evidence>
<reference evidence="9 10" key="1">
    <citation type="submission" date="2014-08" db="EMBL/GenBank/DDBJ databases">
        <title>Porphyromonas cangingivalis strain:COT-109_OH1386 Genome sequencing.</title>
        <authorList>
            <person name="Wallis C."/>
            <person name="Deusch O."/>
            <person name="O'Flynn C."/>
            <person name="Davis I."/>
            <person name="Jospin G."/>
            <person name="Darling A.E."/>
            <person name="Coil D.A."/>
            <person name="Alexiev A."/>
            <person name="Horsfall A."/>
            <person name="Kirkwood N."/>
            <person name="Harris S."/>
            <person name="Eisen J.A."/>
        </authorList>
    </citation>
    <scope>NUCLEOTIDE SEQUENCE [LARGE SCALE GENOMIC DNA]</scope>
    <source>
        <strain evidence="10">COT-109 OH1386</strain>
    </source>
</reference>
<accession>A0A0A2ERG1</accession>
<protein>
    <recommendedName>
        <fullName evidence="11">SusD family protein</fullName>
    </recommendedName>
</protein>
<evidence type="ECO:0000313" key="10">
    <source>
        <dbReference type="Proteomes" id="UP000030125"/>
    </source>
</evidence>
<keyword evidence="10" id="KW-1185">Reference proteome</keyword>
<dbReference type="Gene3D" id="1.25.40.900">
    <property type="match status" value="1"/>
</dbReference>
<feature type="coiled-coil region" evidence="6">
    <location>
        <begin position="195"/>
        <end position="222"/>
    </location>
</feature>
<comment type="similarity">
    <text evidence="2">Belongs to the SusD family.</text>
</comment>
<comment type="caution">
    <text evidence="9">The sequence shown here is derived from an EMBL/GenBank/DDBJ whole genome shotgun (WGS) entry which is preliminary data.</text>
</comment>
<proteinExistence type="inferred from homology"/>
<gene>
    <name evidence="9" type="ORF">HQ35_08735</name>
</gene>
<evidence type="ECO:0000259" key="8">
    <source>
        <dbReference type="Pfam" id="PF14322"/>
    </source>
</evidence>
<sequence length="478" mass="55112">MKHKIIQKTISVTLLVGLALGSLSCNNWFDVSPKTDVKAGDLFTTETGYLSALAGIYNWLAKEHVYGENMTFGLIDQMAQIYDWTPRGDTDRAKVYTYNIETPDDYNTKTLLAQTWLNSYYVIANANNLIKWLDKNGEEVLKNEATRNMIRGEALAIRAYVHFDLLRGWGPIYKNDPTALSIPYRTVTGDQKLPLLEAQEVLKRIIADLNEAKNLLAHESDQQILDLNLSRRFRLNYHAVNAVLARVYCYAQDAPKAIEHAKEALEKSGLELQVNNTEDPAQYRETLFGINLDKMSDKIKSKFAESPKNLSSLYHSTMETFNTLYEVSGTNTEDIRAKSSGFIRFSDHAKVLTRKYIENSEEIIPLIRIPEMYYILCEMSPINEAAQYLNKVRNKRGFATASNVRITSEEDRLRELDKEYRKEFYAEGQYFFFLKRHAFTTFINCPITPMSKEQYVFQLPDSEKEYGWTIESEKPEKK</sequence>
<dbReference type="AlphaFoldDB" id="A0A0A2ERG1"/>
<dbReference type="eggNOG" id="COG2913">
    <property type="taxonomic scope" value="Bacteria"/>
</dbReference>
<evidence type="ECO:0000256" key="5">
    <source>
        <dbReference type="ARBA" id="ARBA00023237"/>
    </source>
</evidence>
<evidence type="ECO:0008006" key="11">
    <source>
        <dbReference type="Google" id="ProtNLM"/>
    </source>
</evidence>
<dbReference type="Gene3D" id="1.25.40.390">
    <property type="match status" value="1"/>
</dbReference>
<keyword evidence="4" id="KW-0472">Membrane</keyword>
<feature type="domain" description="RagB/SusD" evidence="7">
    <location>
        <begin position="315"/>
        <end position="444"/>
    </location>
</feature>
<evidence type="ECO:0000256" key="1">
    <source>
        <dbReference type="ARBA" id="ARBA00004442"/>
    </source>
</evidence>
<evidence type="ECO:0000256" key="4">
    <source>
        <dbReference type="ARBA" id="ARBA00023136"/>
    </source>
</evidence>
<keyword evidence="5" id="KW-0998">Cell outer membrane</keyword>
<dbReference type="EMBL" id="JQJD01000056">
    <property type="protein sequence ID" value="KGN78944.1"/>
    <property type="molecule type" value="Genomic_DNA"/>
</dbReference>
<comment type="subcellular location">
    <subcellularLocation>
        <location evidence="1">Cell outer membrane</location>
    </subcellularLocation>
</comment>